<dbReference type="InterPro" id="IPR001096">
    <property type="entry name" value="Peptidase_C13"/>
</dbReference>
<dbReference type="PANTHER" id="PTHR12000:SF42">
    <property type="entry name" value="LEGUMAIN"/>
    <property type="match status" value="1"/>
</dbReference>
<dbReference type="AlphaFoldDB" id="A0A0R0FCL1"/>
<protein>
    <submittedName>
        <fullName evidence="2 3">Uncharacterized protein</fullName>
    </submittedName>
</protein>
<proteinExistence type="inferred from homology"/>
<dbReference type="Proteomes" id="UP000008827">
    <property type="component" value="Chromosome 18"/>
</dbReference>
<dbReference type="Pfam" id="PF01650">
    <property type="entry name" value="Peptidase_C13"/>
    <property type="match status" value="1"/>
</dbReference>
<reference evidence="2 3" key="1">
    <citation type="journal article" date="2010" name="Nature">
        <title>Genome sequence of the palaeopolyploid soybean.</title>
        <authorList>
            <person name="Schmutz J."/>
            <person name="Cannon S.B."/>
            <person name="Schlueter J."/>
            <person name="Ma J."/>
            <person name="Mitros T."/>
            <person name="Nelson W."/>
            <person name="Hyten D.L."/>
            <person name="Song Q."/>
            <person name="Thelen J.J."/>
            <person name="Cheng J."/>
            <person name="Xu D."/>
            <person name="Hellsten U."/>
            <person name="May G.D."/>
            <person name="Yu Y."/>
            <person name="Sakurai T."/>
            <person name="Umezawa T."/>
            <person name="Bhattacharyya M.K."/>
            <person name="Sandhu D."/>
            <person name="Valliyodan B."/>
            <person name="Lindquist E."/>
            <person name="Peto M."/>
            <person name="Grant D."/>
            <person name="Shu S."/>
            <person name="Goodstein D."/>
            <person name="Barry K."/>
            <person name="Futrell-Griggs M."/>
            <person name="Abernathy B."/>
            <person name="Du J."/>
            <person name="Tian Z."/>
            <person name="Zhu L."/>
            <person name="Gill N."/>
            <person name="Joshi T."/>
            <person name="Libault M."/>
            <person name="Sethuraman A."/>
            <person name="Zhang X.-C."/>
            <person name="Shinozaki K."/>
            <person name="Nguyen H.T."/>
            <person name="Wing R.A."/>
            <person name="Cregan P."/>
            <person name="Specht J."/>
            <person name="Grimwood J."/>
            <person name="Rokhsar D."/>
            <person name="Stacey G."/>
            <person name="Shoemaker R.C."/>
            <person name="Jackson S.A."/>
        </authorList>
    </citation>
    <scope>NUCLEOTIDE SEQUENCE [LARGE SCALE GENOMIC DNA]</scope>
    <source>
        <strain evidence="3">cv. Williams 82</strain>
        <tissue evidence="2">Callus</tissue>
    </source>
</reference>
<dbReference type="GO" id="GO:0008233">
    <property type="term" value="F:peptidase activity"/>
    <property type="evidence" value="ECO:0007669"/>
    <property type="project" value="InterPro"/>
</dbReference>
<sequence>MYDDIATNELNPTHGVIINHLEGEDLYAGVPKTLIYFYEPIELEQYQLIEGKVTLSQSQGNHRNLNIELVYVYWA</sequence>
<comment type="similarity">
    <text evidence="1">Belongs to the peptidase C13 family.</text>
</comment>
<dbReference type="PANTHER" id="PTHR12000">
    <property type="entry name" value="HEMOGLOBINASE FAMILY MEMBER"/>
    <property type="match status" value="1"/>
</dbReference>
<evidence type="ECO:0000256" key="1">
    <source>
        <dbReference type="ARBA" id="ARBA00009941"/>
    </source>
</evidence>
<reference evidence="2" key="3">
    <citation type="submission" date="2018-07" db="EMBL/GenBank/DDBJ databases">
        <title>WGS assembly of Glycine max.</title>
        <authorList>
            <person name="Schmutz J."/>
            <person name="Cannon S."/>
            <person name="Schlueter J."/>
            <person name="Ma J."/>
            <person name="Mitros T."/>
            <person name="Nelson W."/>
            <person name="Hyten D."/>
            <person name="Song Q."/>
            <person name="Thelen J."/>
            <person name="Cheng J."/>
            <person name="Xu D."/>
            <person name="Hellsten U."/>
            <person name="May G."/>
            <person name="Yu Y."/>
            <person name="Sakurai T."/>
            <person name="Umezawa T."/>
            <person name="Bhattacharyya M."/>
            <person name="Sandhu D."/>
            <person name="Valliyodan B."/>
            <person name="Lindquist E."/>
            <person name="Peto M."/>
            <person name="Grant D."/>
            <person name="Shu S."/>
            <person name="Goodstein D."/>
            <person name="Barry K."/>
            <person name="Futrell-Griggs M."/>
            <person name="Abernathy B."/>
            <person name="Du J."/>
            <person name="Tian Z."/>
            <person name="Zhu L."/>
            <person name="Gill N."/>
            <person name="Joshi T."/>
            <person name="Libault M."/>
            <person name="Sethuraman A."/>
            <person name="Zhang X."/>
            <person name="Shinozaki K."/>
            <person name="Nguyen H."/>
            <person name="Wing R."/>
            <person name="Cregan P."/>
            <person name="Specht J."/>
            <person name="Grimwood J."/>
            <person name="Rokhsar D."/>
            <person name="Stacey G."/>
            <person name="Shoemaker R."/>
            <person name="Jackson S."/>
        </authorList>
    </citation>
    <scope>NUCLEOTIDE SEQUENCE</scope>
    <source>
        <tissue evidence="2">Callus</tissue>
    </source>
</reference>
<dbReference type="GO" id="GO:0006508">
    <property type="term" value="P:proteolysis"/>
    <property type="evidence" value="ECO:0007669"/>
    <property type="project" value="InterPro"/>
</dbReference>
<evidence type="ECO:0000313" key="2">
    <source>
        <dbReference type="EMBL" id="KRG99764.1"/>
    </source>
</evidence>
<evidence type="ECO:0000313" key="3">
    <source>
        <dbReference type="EnsemblPlants" id="KRG99764"/>
    </source>
</evidence>
<dbReference type="EMBL" id="CM000851">
    <property type="protein sequence ID" value="KRG99764.1"/>
    <property type="molecule type" value="Genomic_DNA"/>
</dbReference>
<keyword evidence="4" id="KW-1185">Reference proteome</keyword>
<organism evidence="2">
    <name type="scientific">Glycine max</name>
    <name type="common">Soybean</name>
    <name type="synonym">Glycine hispida</name>
    <dbReference type="NCBI Taxonomy" id="3847"/>
    <lineage>
        <taxon>Eukaryota</taxon>
        <taxon>Viridiplantae</taxon>
        <taxon>Streptophyta</taxon>
        <taxon>Embryophyta</taxon>
        <taxon>Tracheophyta</taxon>
        <taxon>Spermatophyta</taxon>
        <taxon>Magnoliopsida</taxon>
        <taxon>eudicotyledons</taxon>
        <taxon>Gunneridae</taxon>
        <taxon>Pentapetalae</taxon>
        <taxon>rosids</taxon>
        <taxon>fabids</taxon>
        <taxon>Fabales</taxon>
        <taxon>Fabaceae</taxon>
        <taxon>Papilionoideae</taxon>
        <taxon>50 kb inversion clade</taxon>
        <taxon>NPAAA clade</taxon>
        <taxon>indigoferoid/millettioid clade</taxon>
        <taxon>Phaseoleae</taxon>
        <taxon>Glycine</taxon>
        <taxon>Glycine subgen. Soja</taxon>
    </lineage>
</organism>
<name>A0A0R0FCL1_SOYBN</name>
<dbReference type="InParanoid" id="A0A0R0FCL1"/>
<gene>
    <name evidence="2" type="ORF">GLYMA_18G169700</name>
</gene>
<dbReference type="EnsemblPlants" id="KRG99764">
    <property type="protein sequence ID" value="KRG99764"/>
    <property type="gene ID" value="GLYMA_18G169700"/>
</dbReference>
<accession>A0A0R0FCL1</accession>
<dbReference type="OrthoDB" id="7848332at2759"/>
<dbReference type="Gene3D" id="3.40.50.1460">
    <property type="match status" value="1"/>
</dbReference>
<dbReference type="PaxDb" id="3847-GLYMA18G36656.1"/>
<dbReference type="STRING" id="3847.A0A0R0FCL1"/>
<evidence type="ECO:0000313" key="4">
    <source>
        <dbReference type="Proteomes" id="UP000008827"/>
    </source>
</evidence>
<dbReference type="Gramene" id="KRG99764">
    <property type="protein sequence ID" value="KRG99764"/>
    <property type="gene ID" value="GLYMA_18G169700"/>
</dbReference>
<reference evidence="3" key="2">
    <citation type="submission" date="2018-02" db="UniProtKB">
        <authorList>
            <consortium name="EnsemblPlants"/>
        </authorList>
    </citation>
    <scope>IDENTIFICATION</scope>
    <source>
        <strain evidence="3">Williams 82</strain>
    </source>
</reference>